<evidence type="ECO:0000256" key="14">
    <source>
        <dbReference type="HAMAP-Rule" id="MF_00052"/>
    </source>
</evidence>
<evidence type="ECO:0000256" key="15">
    <source>
        <dbReference type="PROSITE-ProRule" id="PRU01319"/>
    </source>
</evidence>
<feature type="binding site" evidence="14 15">
    <location>
        <position position="79"/>
    </location>
    <ligand>
        <name>a divalent metal cation</name>
        <dbReference type="ChEBI" id="CHEBI:60240"/>
    </ligand>
</feature>
<dbReference type="GO" id="GO:0006298">
    <property type="term" value="P:mismatch repair"/>
    <property type="evidence" value="ECO:0007669"/>
    <property type="project" value="TreeGrafter"/>
</dbReference>
<dbReference type="FunFam" id="3.30.420.10:FF:000006">
    <property type="entry name" value="Ribonuclease HII"/>
    <property type="match status" value="1"/>
</dbReference>
<evidence type="ECO:0000313" key="19">
    <source>
        <dbReference type="EMBL" id="SKA92145.1"/>
    </source>
</evidence>
<keyword evidence="11 14" id="KW-0255">Endonuclease</keyword>
<comment type="cofactor">
    <cofactor evidence="2">
        <name>Mg(2+)</name>
        <dbReference type="ChEBI" id="CHEBI:18420"/>
    </cofactor>
</comment>
<dbReference type="OrthoDB" id="9803420at2"/>
<dbReference type="InterPro" id="IPR012337">
    <property type="entry name" value="RNaseH-like_sf"/>
</dbReference>
<keyword evidence="10 14" id="KW-0479">Metal-binding</keyword>
<evidence type="ECO:0000256" key="13">
    <source>
        <dbReference type="ARBA" id="ARBA00023211"/>
    </source>
</evidence>
<dbReference type="Pfam" id="PF01351">
    <property type="entry name" value="RNase_HII"/>
    <property type="match status" value="1"/>
</dbReference>
<evidence type="ECO:0000256" key="11">
    <source>
        <dbReference type="ARBA" id="ARBA00022759"/>
    </source>
</evidence>
<keyword evidence="20" id="KW-1185">Reference proteome</keyword>
<feature type="binding site" evidence="14 15">
    <location>
        <position position="170"/>
    </location>
    <ligand>
        <name>a divalent metal cation</name>
        <dbReference type="ChEBI" id="CHEBI:60240"/>
    </ligand>
</feature>
<proteinExistence type="inferred from homology"/>
<evidence type="ECO:0000256" key="2">
    <source>
        <dbReference type="ARBA" id="ARBA00001946"/>
    </source>
</evidence>
<dbReference type="PANTHER" id="PTHR10954">
    <property type="entry name" value="RIBONUCLEASE H2 SUBUNIT A"/>
    <property type="match status" value="1"/>
</dbReference>
<evidence type="ECO:0000256" key="4">
    <source>
        <dbReference type="ARBA" id="ARBA00004496"/>
    </source>
</evidence>
<dbReference type="NCBIfam" id="NF000594">
    <property type="entry name" value="PRK00015.1-1"/>
    <property type="match status" value="1"/>
</dbReference>
<keyword evidence="17" id="KW-0175">Coiled coil</keyword>
<evidence type="ECO:0000256" key="6">
    <source>
        <dbReference type="ARBA" id="ARBA00012180"/>
    </source>
</evidence>
<dbReference type="Proteomes" id="UP000190105">
    <property type="component" value="Unassembled WGS sequence"/>
</dbReference>
<protein>
    <recommendedName>
        <fullName evidence="7 14">Ribonuclease HII</fullName>
        <shortName evidence="14">RNase HII</shortName>
        <ecNumber evidence="6 14">3.1.26.4</ecNumber>
    </recommendedName>
</protein>
<evidence type="ECO:0000256" key="7">
    <source>
        <dbReference type="ARBA" id="ARBA00019179"/>
    </source>
</evidence>
<evidence type="ECO:0000256" key="5">
    <source>
        <dbReference type="ARBA" id="ARBA00007383"/>
    </source>
</evidence>
<dbReference type="CDD" id="cd07182">
    <property type="entry name" value="RNase_HII_bacteria_HII_like"/>
    <property type="match status" value="1"/>
</dbReference>
<evidence type="ECO:0000259" key="18">
    <source>
        <dbReference type="PROSITE" id="PS51975"/>
    </source>
</evidence>
<comment type="cofactor">
    <cofactor evidence="14 15">
        <name>Mn(2+)</name>
        <dbReference type="ChEBI" id="CHEBI:29035"/>
    </cofactor>
    <cofactor evidence="14 15">
        <name>Mg(2+)</name>
        <dbReference type="ChEBI" id="CHEBI:18420"/>
    </cofactor>
    <text evidence="14 15">Manganese or magnesium. Binds 1 divalent metal ion per monomer in the absence of substrate. May bind a second metal ion after substrate binding.</text>
</comment>
<dbReference type="InterPro" id="IPR024567">
    <property type="entry name" value="RNase_HII/HIII_dom"/>
</dbReference>
<keyword evidence="13 14" id="KW-0464">Manganese</keyword>
<keyword evidence="12 14" id="KW-0378">Hydrolase</keyword>
<dbReference type="EMBL" id="FUYH01000012">
    <property type="protein sequence ID" value="SKA92145.1"/>
    <property type="molecule type" value="Genomic_DNA"/>
</dbReference>
<evidence type="ECO:0000256" key="9">
    <source>
        <dbReference type="ARBA" id="ARBA00022722"/>
    </source>
</evidence>
<dbReference type="PANTHER" id="PTHR10954:SF18">
    <property type="entry name" value="RIBONUCLEASE HII"/>
    <property type="match status" value="1"/>
</dbReference>
<dbReference type="Gene3D" id="3.30.420.10">
    <property type="entry name" value="Ribonuclease H-like superfamily/Ribonuclease H"/>
    <property type="match status" value="1"/>
</dbReference>
<evidence type="ECO:0000256" key="8">
    <source>
        <dbReference type="ARBA" id="ARBA00022490"/>
    </source>
</evidence>
<name>A0A1T4XST2_9CLOT</name>
<sequence length="254" mass="29397">MKMSVDEIKKILSECTYEQFMKQKEILKDDDRKSIKNLILKYENKFEMLKEKNEEYNYRKRYETELYEKNFKYIAGVDEVGRGPLAGPVYAAAVILNPKIDIIEIKDSKKLSHSQRTKISERIKNNCIDFSIGYATVEEIDNINILNATKLAMKRAIEGLKIKPDYLLIDALKLDDVLIPQMPIIKGDDLSVSIGAASIIAKVERDSYMDKMSKIYPQYNFDKNKGYGTKDHIDSIKKFGICEIHRKGFVKNFI</sequence>
<dbReference type="AlphaFoldDB" id="A0A1T4XST2"/>
<evidence type="ECO:0000256" key="3">
    <source>
        <dbReference type="ARBA" id="ARBA00004065"/>
    </source>
</evidence>
<keyword evidence="8 14" id="KW-0963">Cytoplasm</keyword>
<dbReference type="InterPro" id="IPR001352">
    <property type="entry name" value="RNase_HII/HIII"/>
</dbReference>
<comment type="subcellular location">
    <subcellularLocation>
        <location evidence="4 14">Cytoplasm</location>
    </subcellularLocation>
</comment>
<keyword evidence="9 14" id="KW-0540">Nuclease</keyword>
<dbReference type="GO" id="GO:0005737">
    <property type="term" value="C:cytoplasm"/>
    <property type="evidence" value="ECO:0007669"/>
    <property type="project" value="UniProtKB-SubCell"/>
</dbReference>
<evidence type="ECO:0000256" key="1">
    <source>
        <dbReference type="ARBA" id="ARBA00000077"/>
    </source>
</evidence>
<dbReference type="RefSeq" id="WP_078696762.1">
    <property type="nucleotide sequence ID" value="NZ_FUYH01000012.1"/>
</dbReference>
<feature type="binding site" evidence="14 15">
    <location>
        <position position="78"/>
    </location>
    <ligand>
        <name>a divalent metal cation</name>
        <dbReference type="ChEBI" id="CHEBI:60240"/>
    </ligand>
</feature>
<comment type="catalytic activity">
    <reaction evidence="1 14 15 16">
        <text>Endonucleolytic cleavage to 5'-phosphomonoester.</text>
        <dbReference type="EC" id="3.1.26.4"/>
    </reaction>
</comment>
<evidence type="ECO:0000256" key="16">
    <source>
        <dbReference type="RuleBase" id="RU003515"/>
    </source>
</evidence>
<dbReference type="NCBIfam" id="NF000595">
    <property type="entry name" value="PRK00015.1-3"/>
    <property type="match status" value="1"/>
</dbReference>
<comment type="function">
    <text evidence="3 14 16">Endonuclease that specifically degrades the RNA of RNA-DNA hybrids.</text>
</comment>
<evidence type="ECO:0000313" key="20">
    <source>
        <dbReference type="Proteomes" id="UP000190105"/>
    </source>
</evidence>
<dbReference type="GO" id="GO:0043137">
    <property type="term" value="P:DNA replication, removal of RNA primer"/>
    <property type="evidence" value="ECO:0007669"/>
    <property type="project" value="TreeGrafter"/>
</dbReference>
<dbReference type="GO" id="GO:0003723">
    <property type="term" value="F:RNA binding"/>
    <property type="evidence" value="ECO:0007669"/>
    <property type="project" value="UniProtKB-UniRule"/>
</dbReference>
<dbReference type="SUPFAM" id="SSF53098">
    <property type="entry name" value="Ribonuclease H-like"/>
    <property type="match status" value="1"/>
</dbReference>
<dbReference type="GO" id="GO:0030145">
    <property type="term" value="F:manganese ion binding"/>
    <property type="evidence" value="ECO:0007669"/>
    <property type="project" value="UniProtKB-UniRule"/>
</dbReference>
<gene>
    <name evidence="14" type="primary">rnhB</name>
    <name evidence="19" type="ORF">SAMN05443428_11210</name>
</gene>
<dbReference type="HAMAP" id="MF_00052_B">
    <property type="entry name" value="RNase_HII_B"/>
    <property type="match status" value="1"/>
</dbReference>
<dbReference type="InterPro" id="IPR036397">
    <property type="entry name" value="RNaseH_sf"/>
</dbReference>
<dbReference type="GO" id="GO:0004523">
    <property type="term" value="F:RNA-DNA hybrid ribonuclease activity"/>
    <property type="evidence" value="ECO:0007669"/>
    <property type="project" value="UniProtKB-UniRule"/>
</dbReference>
<dbReference type="GO" id="GO:0032299">
    <property type="term" value="C:ribonuclease H2 complex"/>
    <property type="evidence" value="ECO:0007669"/>
    <property type="project" value="TreeGrafter"/>
</dbReference>
<comment type="similarity">
    <text evidence="5 14 16">Belongs to the RNase HII family.</text>
</comment>
<evidence type="ECO:0000256" key="12">
    <source>
        <dbReference type="ARBA" id="ARBA00022801"/>
    </source>
</evidence>
<dbReference type="InterPro" id="IPR022898">
    <property type="entry name" value="RNase_HII"/>
</dbReference>
<evidence type="ECO:0000256" key="17">
    <source>
        <dbReference type="SAM" id="Coils"/>
    </source>
</evidence>
<accession>A0A1T4XST2</accession>
<dbReference type="STRING" id="1147123.SAMN05443428_11210"/>
<feature type="coiled-coil region" evidence="17">
    <location>
        <begin position="32"/>
        <end position="59"/>
    </location>
</feature>
<feature type="domain" description="RNase H type-2" evidence="18">
    <location>
        <begin position="72"/>
        <end position="254"/>
    </location>
</feature>
<reference evidence="20" key="1">
    <citation type="submission" date="2017-02" db="EMBL/GenBank/DDBJ databases">
        <authorList>
            <person name="Varghese N."/>
            <person name="Submissions S."/>
        </authorList>
    </citation>
    <scope>NUCLEOTIDE SEQUENCE [LARGE SCALE GENOMIC DNA]</scope>
    <source>
        <strain evidence="20">USBA 833</strain>
    </source>
</reference>
<organism evidence="19 20">
    <name type="scientific">Caloramator quimbayensis</name>
    <dbReference type="NCBI Taxonomy" id="1147123"/>
    <lineage>
        <taxon>Bacteria</taxon>
        <taxon>Bacillati</taxon>
        <taxon>Bacillota</taxon>
        <taxon>Clostridia</taxon>
        <taxon>Eubacteriales</taxon>
        <taxon>Clostridiaceae</taxon>
        <taxon>Caloramator</taxon>
    </lineage>
</organism>
<dbReference type="PROSITE" id="PS51975">
    <property type="entry name" value="RNASE_H_2"/>
    <property type="match status" value="1"/>
</dbReference>
<dbReference type="EC" id="3.1.26.4" evidence="6 14"/>
<evidence type="ECO:0000256" key="10">
    <source>
        <dbReference type="ARBA" id="ARBA00022723"/>
    </source>
</evidence>